<dbReference type="AlphaFoldDB" id="A0A183BDH0"/>
<evidence type="ECO:0000256" key="1">
    <source>
        <dbReference type="SAM" id="MobiDB-lite"/>
    </source>
</evidence>
<feature type="compositionally biased region" description="Polar residues" evidence="1">
    <location>
        <begin position="11"/>
        <end position="20"/>
    </location>
</feature>
<name>A0A183BDH0_9TREM</name>
<dbReference type="WBParaSite" id="ECPE_0001730001-mRNA-1">
    <property type="protein sequence ID" value="ECPE_0001730001-mRNA-1"/>
    <property type="gene ID" value="ECPE_0001730001"/>
</dbReference>
<protein>
    <submittedName>
        <fullName evidence="2">AAA_9 domain-containing protein</fullName>
    </submittedName>
</protein>
<organism evidence="2">
    <name type="scientific">Echinostoma caproni</name>
    <dbReference type="NCBI Taxonomy" id="27848"/>
    <lineage>
        <taxon>Eukaryota</taxon>
        <taxon>Metazoa</taxon>
        <taxon>Spiralia</taxon>
        <taxon>Lophotrochozoa</taxon>
        <taxon>Platyhelminthes</taxon>
        <taxon>Trematoda</taxon>
        <taxon>Digenea</taxon>
        <taxon>Plagiorchiida</taxon>
        <taxon>Echinostomata</taxon>
        <taxon>Echinostomatoidea</taxon>
        <taxon>Echinostomatidae</taxon>
        <taxon>Echinostoma</taxon>
    </lineage>
</organism>
<sequence>LLEQKDATHHAATTQNSESQRFVQQVARRLGLMKTNPDYSEILEQLGQRLDKAALTEMQHAQTETQLHKALRDLEAIQSSTKELTKRYEENVVDRKMLGEVIPIHGCCETVQFFLRMQSKVVCGRQVTASFSY</sequence>
<proteinExistence type="predicted"/>
<feature type="region of interest" description="Disordered" evidence="1">
    <location>
        <begin position="1"/>
        <end position="20"/>
    </location>
</feature>
<accession>A0A183BDH0</accession>
<evidence type="ECO:0000313" key="2">
    <source>
        <dbReference type="WBParaSite" id="ECPE_0001730001-mRNA-1"/>
    </source>
</evidence>
<reference evidence="2" key="1">
    <citation type="submission" date="2016-06" db="UniProtKB">
        <authorList>
            <consortium name="WormBaseParasite"/>
        </authorList>
    </citation>
    <scope>IDENTIFICATION</scope>
</reference>